<comment type="caution">
    <text evidence="1">The sequence shown here is derived from an EMBL/GenBank/DDBJ whole genome shotgun (WGS) entry which is preliminary data.</text>
</comment>
<reference evidence="2" key="1">
    <citation type="journal article" date="2021" name="ISME J.">
        <title>Evolutionary origin and ecological implication of a unique nif island in free-living Bradyrhizobium lineages.</title>
        <authorList>
            <person name="Tao J."/>
        </authorList>
    </citation>
    <scope>NUCLEOTIDE SEQUENCE [LARGE SCALE GENOMIC DNA]</scope>
    <source>
        <strain evidence="2">SZCCT0434</strain>
    </source>
</reference>
<dbReference type="PANTHER" id="PTHR43235">
    <property type="entry name" value="GLUTAMINE AMIDOTRANSFERASE PB2B2.05-RELATED"/>
    <property type="match status" value="1"/>
</dbReference>
<dbReference type="InterPro" id="IPR029062">
    <property type="entry name" value="Class_I_gatase-like"/>
</dbReference>
<dbReference type="InterPro" id="IPR044668">
    <property type="entry name" value="PuuD-like"/>
</dbReference>
<accession>A0ABS5FTW6</accession>
<dbReference type="InterPro" id="IPR011697">
    <property type="entry name" value="Peptidase_C26"/>
</dbReference>
<keyword evidence="1" id="KW-0378">Hydrolase</keyword>
<protein>
    <submittedName>
        <fullName evidence="1">Gamma-glutamyl-gamma-aminobutyrate hydrolase family protein</fullName>
    </submittedName>
</protein>
<sequence length="266" mass="28049">MTCDALRRPLVIVAADRIDRHGHAAHAVLHGYVRAASECAGVMTLGLPAEAGAFDADSLIDSIDGVLLTGSPSNVSPACYGAPAAPDEMLLDLARDAAVLPLVRRVVAAGVPILGVCRGFQEMNVAFGGTLDPAVHTRSGRLDHREGDHARPIERWYDDSHDIDIAPGGVLAGLVGEQRVPVNSLHHQGIDRLGQGLRVEATAPDGLVEAFSVACAPAFALAVQFHPEMRIHDCPLAQAIFTAFGTACRKRLLHRLRAVEPAAALA</sequence>
<dbReference type="CDD" id="cd01745">
    <property type="entry name" value="GATase1_2"/>
    <property type="match status" value="1"/>
</dbReference>
<dbReference type="EMBL" id="JAFCJH010000048">
    <property type="protein sequence ID" value="MBR0800064.1"/>
    <property type="molecule type" value="Genomic_DNA"/>
</dbReference>
<dbReference type="SUPFAM" id="SSF52317">
    <property type="entry name" value="Class I glutamine amidotransferase-like"/>
    <property type="match status" value="1"/>
</dbReference>
<dbReference type="PROSITE" id="PS51273">
    <property type="entry name" value="GATASE_TYPE_1"/>
    <property type="match status" value="1"/>
</dbReference>
<organism evidence="1 2">
    <name type="scientific">Bradyrhizobium jicamae</name>
    <dbReference type="NCBI Taxonomy" id="280332"/>
    <lineage>
        <taxon>Bacteria</taxon>
        <taxon>Pseudomonadati</taxon>
        <taxon>Pseudomonadota</taxon>
        <taxon>Alphaproteobacteria</taxon>
        <taxon>Hyphomicrobiales</taxon>
        <taxon>Nitrobacteraceae</taxon>
        <taxon>Bradyrhizobium</taxon>
    </lineage>
</organism>
<evidence type="ECO:0000313" key="1">
    <source>
        <dbReference type="EMBL" id="MBR0800064.1"/>
    </source>
</evidence>
<dbReference type="Pfam" id="PF07722">
    <property type="entry name" value="Peptidase_C26"/>
    <property type="match status" value="1"/>
</dbReference>
<keyword evidence="2" id="KW-1185">Reference proteome</keyword>
<name>A0ABS5FTW6_9BRAD</name>
<dbReference type="Proteomes" id="UP001315278">
    <property type="component" value="Unassembled WGS sequence"/>
</dbReference>
<proteinExistence type="predicted"/>
<dbReference type="GO" id="GO:0016787">
    <property type="term" value="F:hydrolase activity"/>
    <property type="evidence" value="ECO:0007669"/>
    <property type="project" value="UniProtKB-KW"/>
</dbReference>
<evidence type="ECO:0000313" key="2">
    <source>
        <dbReference type="Proteomes" id="UP001315278"/>
    </source>
</evidence>
<gene>
    <name evidence="1" type="ORF">JQ615_32325</name>
</gene>
<dbReference type="PANTHER" id="PTHR43235:SF1">
    <property type="entry name" value="GLUTAMINE AMIDOTRANSFERASE PB2B2.05-RELATED"/>
    <property type="match status" value="1"/>
</dbReference>
<dbReference type="Gene3D" id="3.40.50.880">
    <property type="match status" value="1"/>
</dbReference>